<name>A0ACC0PQT7_RHOML</name>
<evidence type="ECO:0000313" key="1">
    <source>
        <dbReference type="EMBL" id="KAI8568102.1"/>
    </source>
</evidence>
<evidence type="ECO:0000313" key="2">
    <source>
        <dbReference type="Proteomes" id="UP001062846"/>
    </source>
</evidence>
<organism evidence="1 2">
    <name type="scientific">Rhododendron molle</name>
    <name type="common">Chinese azalea</name>
    <name type="synonym">Azalea mollis</name>
    <dbReference type="NCBI Taxonomy" id="49168"/>
    <lineage>
        <taxon>Eukaryota</taxon>
        <taxon>Viridiplantae</taxon>
        <taxon>Streptophyta</taxon>
        <taxon>Embryophyta</taxon>
        <taxon>Tracheophyta</taxon>
        <taxon>Spermatophyta</taxon>
        <taxon>Magnoliopsida</taxon>
        <taxon>eudicotyledons</taxon>
        <taxon>Gunneridae</taxon>
        <taxon>Pentapetalae</taxon>
        <taxon>asterids</taxon>
        <taxon>Ericales</taxon>
        <taxon>Ericaceae</taxon>
        <taxon>Ericoideae</taxon>
        <taxon>Rhodoreae</taxon>
        <taxon>Rhododendron</taxon>
    </lineage>
</organism>
<proteinExistence type="predicted"/>
<comment type="caution">
    <text evidence="1">The sequence shown here is derived from an EMBL/GenBank/DDBJ whole genome shotgun (WGS) entry which is preliminary data.</text>
</comment>
<keyword evidence="2" id="KW-1185">Reference proteome</keyword>
<reference evidence="1" key="1">
    <citation type="submission" date="2022-02" db="EMBL/GenBank/DDBJ databases">
        <title>Plant Genome Project.</title>
        <authorList>
            <person name="Zhang R.-G."/>
        </authorList>
    </citation>
    <scope>NUCLEOTIDE SEQUENCE</scope>
    <source>
        <strain evidence="1">AT1</strain>
    </source>
</reference>
<gene>
    <name evidence="1" type="ORF">RHMOL_Rhmol02G0171100</name>
</gene>
<dbReference type="Proteomes" id="UP001062846">
    <property type="component" value="Chromosome 2"/>
</dbReference>
<dbReference type="EMBL" id="CM046389">
    <property type="protein sequence ID" value="KAI8568102.1"/>
    <property type="molecule type" value="Genomic_DNA"/>
</dbReference>
<accession>A0ACC0PQT7</accession>
<protein>
    <submittedName>
        <fullName evidence="1">Uncharacterized protein</fullName>
    </submittedName>
</protein>
<sequence length="206" mass="23724">MIEGLEIRANRKGDKINEQVENTSSSSVSLQKITSFDLNEEADKGEEDGMADDIKKKNLADNSRSSRERGNESKATARQYVRSSTPRLRWTPDLHFSFVRAVERLGGQDKATPKLILQLMNARGLSIAHVKSHLQMYRSKKLDASGQVLCERSRSMRERDIHTPNFFYERTYHLQRFRMENGGIVLERNPHEGYGLPFNFKSTFSR</sequence>